<dbReference type="RefSeq" id="WP_198914775.1">
    <property type="nucleotide sequence ID" value="NZ_JAEKPD010000001.1"/>
</dbReference>
<evidence type="ECO:0000313" key="1">
    <source>
        <dbReference type="EMBL" id="MBJ3761628.1"/>
    </source>
</evidence>
<protein>
    <submittedName>
        <fullName evidence="1">Uncharacterized protein</fullName>
    </submittedName>
</protein>
<keyword evidence="2" id="KW-1185">Reference proteome</keyword>
<gene>
    <name evidence="1" type="ORF">ILP92_02540</name>
</gene>
<evidence type="ECO:0000313" key="2">
    <source>
        <dbReference type="Proteomes" id="UP000642488"/>
    </source>
</evidence>
<dbReference type="Gene3D" id="3.40.50.2300">
    <property type="match status" value="1"/>
</dbReference>
<reference evidence="1" key="1">
    <citation type="submission" date="2020-12" db="EMBL/GenBank/DDBJ databases">
        <title>Bacterial taxonomy.</title>
        <authorList>
            <person name="Pan X."/>
        </authorList>
    </citation>
    <scope>NUCLEOTIDE SEQUENCE</scope>
    <source>
        <strain evidence="1">KCTC 52957</strain>
    </source>
</reference>
<proteinExistence type="predicted"/>
<comment type="caution">
    <text evidence="1">The sequence shown here is derived from an EMBL/GenBank/DDBJ whole genome shotgun (WGS) entry which is preliminary data.</text>
</comment>
<dbReference type="AlphaFoldDB" id="A0A934MBE5"/>
<dbReference type="Proteomes" id="UP000642488">
    <property type="component" value="Unassembled WGS sequence"/>
</dbReference>
<dbReference type="EMBL" id="JAEKPD010000001">
    <property type="protein sequence ID" value="MBJ3761628.1"/>
    <property type="molecule type" value="Genomic_DNA"/>
</dbReference>
<accession>A0A934MBE5</accession>
<name>A0A934MBE5_9RHOB</name>
<organism evidence="1 2">
    <name type="scientific">Palleronia pontilimi</name>
    <dbReference type="NCBI Taxonomy" id="1964209"/>
    <lineage>
        <taxon>Bacteria</taxon>
        <taxon>Pseudomonadati</taxon>
        <taxon>Pseudomonadota</taxon>
        <taxon>Alphaproteobacteria</taxon>
        <taxon>Rhodobacterales</taxon>
        <taxon>Roseobacteraceae</taxon>
        <taxon>Palleronia</taxon>
    </lineage>
</organism>
<sequence>MSRMLVIEKSPVVATDIVETVCGAFPQLDAVAVMSIEDAEAALSDSSQINLCIVSGSTTHDRLTRLAALLGDRRVRTVVMTDDTDKSDLFGSGTIHLSQPFTSEMLLDAVRRLSHDA</sequence>